<dbReference type="AlphaFoldDB" id="A0AAF0Z4H4"/>
<dbReference type="InterPro" id="IPR008979">
    <property type="entry name" value="Galactose-bd-like_sf"/>
</dbReference>
<protein>
    <recommendedName>
        <fullName evidence="3">F5/8 type C domain-containing protein</fullName>
    </recommendedName>
</protein>
<sequence>MRLIISLLFLWCLCSASRAFNEIPLSKKHVRQGEVTRKGHDATLAIDGDLSTFSLAEGKETWWMIDLLKTYQISQVIITASHDAENAKYLQSFSIWLEDEKSNRDLCYEYTSTESLVPSETRSFPCKAHNFQTRFVKINTDGTNEQNKLVLAEVTIIWGLPMSQIFCSGDEITLIDETHNENANKQKKNLAIDKNVATFSLAESSDINSFAWLQVDLGELYDVGEVILTADDKYYNQSLQNFAIRLHGEHNSVQNCKDYKSGKNLAPRETRPFRCEGASFQTRFVRIERIGGFKQNLLAIAEVKVKTRSSPVTIFPNSEFGIEIPLAGNLVTLMGAEERDHVGNLATDGNVNSFAVVKTESSTGLWWQVDLEGNYHVGEVILTASIKQEYANCLHNFTIWLVNEKLERHFCNHYKLSEYFRKQETRSFVCEKDMFVARYIRIEKHGDSRPDTLALAEVAAFSGFSRRIVL</sequence>
<reference evidence="2" key="1">
    <citation type="submission" date="2023-10" db="EMBL/GenBank/DDBJ databases">
        <authorList>
            <person name="Lee C.-J."/>
        </authorList>
    </citation>
    <scope>NUCLEOTIDE SEQUENCE</scope>
</reference>
<name>A0AAF0Z4H4_HIRNI</name>
<dbReference type="EMBL" id="OR759983">
    <property type="protein sequence ID" value="WPD49277.1"/>
    <property type="molecule type" value="mRNA"/>
</dbReference>
<accession>A0AAF0Z4H4</accession>
<dbReference type="Pfam" id="PF22633">
    <property type="entry name" value="F5_F8_type_C_2"/>
    <property type="match status" value="3"/>
</dbReference>
<dbReference type="InterPro" id="IPR051941">
    <property type="entry name" value="BG_Antigen-Binding_Lectin"/>
</dbReference>
<dbReference type="PANTHER" id="PTHR45713:SF15">
    <property type="entry name" value="F5_8 TYPE C DOMAIN-CONTAINING PROTEIN"/>
    <property type="match status" value="1"/>
</dbReference>
<dbReference type="Gene3D" id="2.60.120.260">
    <property type="entry name" value="Galactose-binding domain-like"/>
    <property type="match status" value="3"/>
</dbReference>
<dbReference type="PANTHER" id="PTHR45713">
    <property type="entry name" value="FTP DOMAIN-CONTAINING PROTEIN"/>
    <property type="match status" value="1"/>
</dbReference>
<evidence type="ECO:0008006" key="3">
    <source>
        <dbReference type="Google" id="ProtNLM"/>
    </source>
</evidence>
<feature type="signal peptide" evidence="1">
    <location>
        <begin position="1"/>
        <end position="19"/>
    </location>
</feature>
<feature type="chain" id="PRO_5042245631" description="F5/8 type C domain-containing protein" evidence="1">
    <location>
        <begin position="20"/>
        <end position="470"/>
    </location>
</feature>
<evidence type="ECO:0000313" key="2">
    <source>
        <dbReference type="EMBL" id="WPD49277.1"/>
    </source>
</evidence>
<evidence type="ECO:0000256" key="1">
    <source>
        <dbReference type="SAM" id="SignalP"/>
    </source>
</evidence>
<organism evidence="2">
    <name type="scientific">Hirudo nipponia</name>
    <name type="common">Korean blood-sucking leech</name>
    <dbReference type="NCBI Taxonomy" id="42736"/>
    <lineage>
        <taxon>Eukaryota</taxon>
        <taxon>Metazoa</taxon>
        <taxon>Spiralia</taxon>
        <taxon>Lophotrochozoa</taxon>
        <taxon>Annelida</taxon>
        <taxon>Clitellata</taxon>
        <taxon>Hirudinea</taxon>
        <taxon>Hirudinida</taxon>
        <taxon>Hirudiniformes</taxon>
        <taxon>Hirudinidae</taxon>
        <taxon>Hirudo</taxon>
    </lineage>
</organism>
<keyword evidence="1" id="KW-0732">Signal</keyword>
<proteinExistence type="evidence at transcript level"/>
<dbReference type="SUPFAM" id="SSF49785">
    <property type="entry name" value="Galactose-binding domain-like"/>
    <property type="match status" value="3"/>
</dbReference>